<dbReference type="Pfam" id="PF03721">
    <property type="entry name" value="UDPG_MGDP_dh_N"/>
    <property type="match status" value="1"/>
</dbReference>
<dbReference type="SUPFAM" id="SSF51735">
    <property type="entry name" value="NAD(P)-binding Rossmann-fold domains"/>
    <property type="match status" value="1"/>
</dbReference>
<evidence type="ECO:0000313" key="2">
    <source>
        <dbReference type="EMBL" id="QIZ06329.1"/>
    </source>
</evidence>
<evidence type="ECO:0000313" key="3">
    <source>
        <dbReference type="Proteomes" id="UP000501868"/>
    </source>
</evidence>
<dbReference type="PIRSF" id="PIRSF500136">
    <property type="entry name" value="UDP_ManNAc_DH"/>
    <property type="match status" value="1"/>
</dbReference>
<dbReference type="AlphaFoldDB" id="A0A6H1NYF5"/>
<dbReference type="Proteomes" id="UP000501868">
    <property type="component" value="Chromosome"/>
</dbReference>
<evidence type="ECO:0000259" key="1">
    <source>
        <dbReference type="Pfam" id="PF03721"/>
    </source>
</evidence>
<proteinExistence type="predicted"/>
<protein>
    <submittedName>
        <fullName evidence="2">UDP-glucose/GDP-mannose dehydrogenase family protein</fullName>
    </submittedName>
</protein>
<dbReference type="PANTHER" id="PTHR43750:SF4">
    <property type="entry name" value="UDP-GLUCOSE 6-DEHYDROGENASE YWQF"/>
    <property type="match status" value="1"/>
</dbReference>
<dbReference type="InterPro" id="IPR017476">
    <property type="entry name" value="UDP-Glc/GDP-Man"/>
</dbReference>
<organism evidence="2 3">
    <name type="scientific">Priestia megaterium</name>
    <name type="common">Bacillus megaterium</name>
    <dbReference type="NCBI Taxonomy" id="1404"/>
    <lineage>
        <taxon>Bacteria</taxon>
        <taxon>Bacillati</taxon>
        <taxon>Bacillota</taxon>
        <taxon>Bacilli</taxon>
        <taxon>Bacillales</taxon>
        <taxon>Bacillaceae</taxon>
        <taxon>Priestia</taxon>
    </lineage>
</organism>
<reference evidence="2 3" key="2">
    <citation type="submission" date="2020-04" db="EMBL/GenBank/DDBJ databases">
        <authorList>
            <person name="Fomenkov A."/>
            <person name="Anton B.P."/>
            <person name="Roberts R.J."/>
        </authorList>
    </citation>
    <scope>NUCLEOTIDE SEQUENCE [LARGE SCALE GENOMIC DNA]</scope>
    <source>
        <strain evidence="2 3">S2</strain>
    </source>
</reference>
<dbReference type="GO" id="GO:0016628">
    <property type="term" value="F:oxidoreductase activity, acting on the CH-CH group of donors, NAD or NADP as acceptor"/>
    <property type="evidence" value="ECO:0007669"/>
    <property type="project" value="InterPro"/>
</dbReference>
<accession>A0A6H1NYF5</accession>
<dbReference type="EMBL" id="CP051128">
    <property type="protein sequence ID" value="QIZ06329.1"/>
    <property type="molecule type" value="Genomic_DNA"/>
</dbReference>
<dbReference type="GO" id="GO:0016616">
    <property type="term" value="F:oxidoreductase activity, acting on the CH-OH group of donors, NAD or NADP as acceptor"/>
    <property type="evidence" value="ECO:0007669"/>
    <property type="project" value="InterPro"/>
</dbReference>
<reference evidence="2 3" key="1">
    <citation type="submission" date="2020-04" db="EMBL/GenBank/DDBJ databases">
        <title>Genome-Wide Identification of 5-Methylcytosine Sites in Bacterial Genomes By High-Throughput Sequencing of MspJI Restriction Fragments.</title>
        <authorList>
            <person name="Wu V."/>
        </authorList>
    </citation>
    <scope>NUCLEOTIDE SEQUENCE [LARGE SCALE GENOMIC DNA]</scope>
    <source>
        <strain evidence="2 3">S2</strain>
    </source>
</reference>
<dbReference type="InterPro" id="IPR028359">
    <property type="entry name" value="UDP_ManNAc/GlcNAc_DH"/>
</dbReference>
<dbReference type="PIRSF" id="PIRSF000124">
    <property type="entry name" value="UDPglc_GDPman_dh"/>
    <property type="match status" value="1"/>
</dbReference>
<dbReference type="Gene3D" id="3.40.50.720">
    <property type="entry name" value="NAD(P)-binding Rossmann-like Domain"/>
    <property type="match status" value="1"/>
</dbReference>
<dbReference type="PROSITE" id="PS51257">
    <property type="entry name" value="PROKAR_LIPOPROTEIN"/>
    <property type="match status" value="1"/>
</dbReference>
<dbReference type="GO" id="GO:0051287">
    <property type="term" value="F:NAD binding"/>
    <property type="evidence" value="ECO:0007669"/>
    <property type="project" value="InterPro"/>
</dbReference>
<dbReference type="InterPro" id="IPR001732">
    <property type="entry name" value="UDP-Glc/GDP-Man_DH_N"/>
</dbReference>
<dbReference type="InterPro" id="IPR036291">
    <property type="entry name" value="NAD(P)-bd_dom_sf"/>
</dbReference>
<sequence length="204" mass="22375">MKITVAGAGYAGLVTSACLAELGHMVTCIDIKKEKIDMLQNGRSPIFEPGLESLLEKNLHNGQLNFTESHHQAYSEAEVIFIAVGAPKKHDGSRDLKYIHVVSHTIAHYIKNDVTICTISKVPVGTNDLIQEIINRSKPPNLYANVVANSGFLREGSAIQDFFHGDLIVIGTNHPEAATIIEKIYQPLKIPIIITDIRSAEIII</sequence>
<dbReference type="GO" id="GO:0000271">
    <property type="term" value="P:polysaccharide biosynthetic process"/>
    <property type="evidence" value="ECO:0007669"/>
    <property type="project" value="InterPro"/>
</dbReference>
<dbReference type="PANTHER" id="PTHR43750">
    <property type="entry name" value="UDP-GLUCOSE 6-DEHYDROGENASE TUAD"/>
    <property type="match status" value="1"/>
</dbReference>
<gene>
    <name evidence="2" type="ORF">HFZ78_06030</name>
</gene>
<name>A0A6H1NYF5_PRIMG</name>
<feature type="domain" description="UDP-glucose/GDP-mannose dehydrogenase N-terminal" evidence="1">
    <location>
        <begin position="1"/>
        <end position="184"/>
    </location>
</feature>